<evidence type="ECO:0000259" key="3">
    <source>
        <dbReference type="Pfam" id="PF20681"/>
    </source>
</evidence>
<keyword evidence="6" id="KW-1185">Reference proteome</keyword>
<keyword evidence="1" id="KW-0175">Coiled coil</keyword>
<feature type="compositionally biased region" description="Acidic residues" evidence="2">
    <location>
        <begin position="217"/>
        <end position="227"/>
    </location>
</feature>
<dbReference type="InterPro" id="IPR049203">
    <property type="entry name" value="DUF6818"/>
</dbReference>
<proteinExistence type="predicted"/>
<feature type="compositionally biased region" description="Polar residues" evidence="2">
    <location>
        <begin position="96"/>
        <end position="108"/>
    </location>
</feature>
<dbReference type="PANTHER" id="PTHR34409">
    <property type="entry name" value="SET DOMAIN-CONTAINING PROTEIN"/>
    <property type="match status" value="1"/>
</dbReference>
<organism evidence="4 6">
    <name type="scientific">Mycena citricolor</name>
    <dbReference type="NCBI Taxonomy" id="2018698"/>
    <lineage>
        <taxon>Eukaryota</taxon>
        <taxon>Fungi</taxon>
        <taxon>Dikarya</taxon>
        <taxon>Basidiomycota</taxon>
        <taxon>Agaricomycotina</taxon>
        <taxon>Agaricomycetes</taxon>
        <taxon>Agaricomycetidae</taxon>
        <taxon>Agaricales</taxon>
        <taxon>Marasmiineae</taxon>
        <taxon>Mycenaceae</taxon>
        <taxon>Mycena</taxon>
    </lineage>
</organism>
<evidence type="ECO:0000256" key="1">
    <source>
        <dbReference type="SAM" id="Coils"/>
    </source>
</evidence>
<protein>
    <recommendedName>
        <fullName evidence="3">DUF6818 domain-containing protein</fullName>
    </recommendedName>
</protein>
<feature type="coiled-coil region" evidence="1">
    <location>
        <begin position="306"/>
        <end position="361"/>
    </location>
</feature>
<reference evidence="4" key="1">
    <citation type="submission" date="2023-11" db="EMBL/GenBank/DDBJ databases">
        <authorList>
            <person name="De Vega J J."/>
            <person name="De Vega J J."/>
        </authorList>
    </citation>
    <scope>NUCLEOTIDE SEQUENCE</scope>
</reference>
<dbReference type="EMBL" id="CAVNYO010000421">
    <property type="protein sequence ID" value="CAK5277910.1"/>
    <property type="molecule type" value="Genomic_DNA"/>
</dbReference>
<feature type="domain" description="DUF6818" evidence="3">
    <location>
        <begin position="136"/>
        <end position="220"/>
    </location>
</feature>
<feature type="compositionally biased region" description="Polar residues" evidence="2">
    <location>
        <begin position="228"/>
        <end position="244"/>
    </location>
</feature>
<evidence type="ECO:0000256" key="2">
    <source>
        <dbReference type="SAM" id="MobiDB-lite"/>
    </source>
</evidence>
<dbReference type="Proteomes" id="UP001295794">
    <property type="component" value="Unassembled WGS sequence"/>
</dbReference>
<name>A0AAD2HM01_9AGAR</name>
<feature type="compositionally biased region" description="Pro residues" evidence="2">
    <location>
        <begin position="18"/>
        <end position="28"/>
    </location>
</feature>
<evidence type="ECO:0000313" key="4">
    <source>
        <dbReference type="EMBL" id="CAK5277905.1"/>
    </source>
</evidence>
<sequence length="377" mass="41176">MAKTRRGTQASEATQPAEPEPTPIPAPTLTPSVPSGPMSCPPSTPFYYAPGYGQGYYRDGNDRGAMPVGLSQYPSVHTHAQPPLHSTQPTAPPSGVTFQAGTGSSSGPVSGRREGQKNISEGELDILFSILLEVKPHGPNMWNNVALKYNIEAQKQGFPPRTLATLRRKLNKLIREAGGTKPTGQSHKSWRLQKAFEVDWAIREKYGCAVVDDTAGMEEDEGSDDETQVSQFTHDSQQSASSAQGPRRLAASSHSASQKERWVADKAYKVSQTPVELTSTRGRNSAAVQAISNLASAFDPANVKARDEAKAEQRVLLLQLADAQQELQRLKAENDRLRTALSEAELRAQRAEDRLELEKEKYQFKLEVLGSTRKNGN</sequence>
<dbReference type="PANTHER" id="PTHR34409:SF1">
    <property type="entry name" value="MYB-LIKE DOMAIN-CONTAINING PROTEIN"/>
    <property type="match status" value="1"/>
</dbReference>
<comment type="caution">
    <text evidence="4">The sequence shown here is derived from an EMBL/GenBank/DDBJ whole genome shotgun (WGS) entry which is preliminary data.</text>
</comment>
<evidence type="ECO:0000313" key="6">
    <source>
        <dbReference type="Proteomes" id="UP001295794"/>
    </source>
</evidence>
<feature type="region of interest" description="Disordered" evidence="2">
    <location>
        <begin position="66"/>
        <end position="118"/>
    </location>
</feature>
<feature type="region of interest" description="Disordered" evidence="2">
    <location>
        <begin position="217"/>
        <end position="262"/>
    </location>
</feature>
<gene>
    <name evidence="4" type="ORF">MYCIT1_LOCUS27075</name>
    <name evidence="5" type="ORF">MYCIT1_LOCUS27080</name>
</gene>
<feature type="region of interest" description="Disordered" evidence="2">
    <location>
        <begin position="1"/>
        <end position="44"/>
    </location>
</feature>
<dbReference type="AlphaFoldDB" id="A0AAD2HM01"/>
<dbReference type="Pfam" id="PF20681">
    <property type="entry name" value="DUF6818"/>
    <property type="match status" value="1"/>
</dbReference>
<accession>A0AAD2HM01</accession>
<evidence type="ECO:0000313" key="5">
    <source>
        <dbReference type="EMBL" id="CAK5277910.1"/>
    </source>
</evidence>
<dbReference type="EMBL" id="CAVNYO010000421">
    <property type="protein sequence ID" value="CAK5277905.1"/>
    <property type="molecule type" value="Genomic_DNA"/>
</dbReference>